<organism evidence="2 3">
    <name type="scientific">Venturia inaequalis</name>
    <name type="common">Apple scab fungus</name>
    <dbReference type="NCBI Taxonomy" id="5025"/>
    <lineage>
        <taxon>Eukaryota</taxon>
        <taxon>Fungi</taxon>
        <taxon>Dikarya</taxon>
        <taxon>Ascomycota</taxon>
        <taxon>Pezizomycotina</taxon>
        <taxon>Dothideomycetes</taxon>
        <taxon>Pleosporomycetidae</taxon>
        <taxon>Venturiales</taxon>
        <taxon>Venturiaceae</taxon>
        <taxon>Venturia</taxon>
    </lineage>
</organism>
<feature type="transmembrane region" description="Helical" evidence="1">
    <location>
        <begin position="6"/>
        <end position="26"/>
    </location>
</feature>
<evidence type="ECO:0000313" key="3">
    <source>
        <dbReference type="Proteomes" id="UP000433883"/>
    </source>
</evidence>
<evidence type="ECO:0000313" key="2">
    <source>
        <dbReference type="EMBL" id="KAE9972194.1"/>
    </source>
</evidence>
<dbReference type="AlphaFoldDB" id="A0A8H3UL05"/>
<gene>
    <name evidence="2" type="ORF">BLS_004153</name>
</gene>
<comment type="caution">
    <text evidence="2">The sequence shown here is derived from an EMBL/GenBank/DDBJ whole genome shotgun (WGS) entry which is preliminary data.</text>
</comment>
<proteinExistence type="predicted"/>
<name>A0A8H3UL05_VENIN</name>
<reference evidence="2 3" key="1">
    <citation type="submission" date="2019-11" db="EMBL/GenBank/DDBJ databases">
        <title>Venturia inaequalis Genome Resource.</title>
        <authorList>
            <person name="Lichtner F.J."/>
        </authorList>
    </citation>
    <scope>NUCLEOTIDE SEQUENCE [LARGE SCALE GENOMIC DNA]</scope>
    <source>
        <strain evidence="2">Bline_iso_100314</strain>
    </source>
</reference>
<protein>
    <submittedName>
        <fullName evidence="2">Uncharacterized protein</fullName>
    </submittedName>
</protein>
<keyword evidence="1" id="KW-0812">Transmembrane</keyword>
<evidence type="ECO:0000256" key="1">
    <source>
        <dbReference type="SAM" id="Phobius"/>
    </source>
</evidence>
<dbReference type="Proteomes" id="UP000433883">
    <property type="component" value="Unassembled WGS sequence"/>
</dbReference>
<sequence length="76" mass="8959">MSSTTAWALLGVVILFISGGITYWVITIYQRKNQADLQDTVILARWRDEQCLQSTDHEYYRRSMSLTFGLRIWRSQ</sequence>
<keyword evidence="1" id="KW-1133">Transmembrane helix</keyword>
<accession>A0A8H3UL05</accession>
<keyword evidence="1" id="KW-0472">Membrane</keyword>
<dbReference type="EMBL" id="WNWQ01000271">
    <property type="protein sequence ID" value="KAE9972194.1"/>
    <property type="molecule type" value="Genomic_DNA"/>
</dbReference>